<keyword evidence="3" id="KW-0589">Pheromone response</keyword>
<evidence type="ECO:0000256" key="9">
    <source>
        <dbReference type="ARBA" id="ARBA00023224"/>
    </source>
</evidence>
<keyword evidence="8" id="KW-0675">Receptor</keyword>
<evidence type="ECO:0000256" key="4">
    <source>
        <dbReference type="ARBA" id="ARBA00022692"/>
    </source>
</evidence>
<proteinExistence type="inferred from homology"/>
<dbReference type="GO" id="GO:0000750">
    <property type="term" value="P:pheromone-dependent signal transduction involved in conjugation with cellular fusion"/>
    <property type="evidence" value="ECO:0007669"/>
    <property type="project" value="TreeGrafter"/>
</dbReference>
<comment type="subcellular location">
    <subcellularLocation>
        <location evidence="1">Membrane</location>
        <topology evidence="1">Multi-pass membrane protein</topology>
    </subcellularLocation>
</comment>
<feature type="transmembrane region" description="Helical" evidence="10">
    <location>
        <begin position="70"/>
        <end position="89"/>
    </location>
</feature>
<dbReference type="Proteomes" id="UP000807353">
    <property type="component" value="Unassembled WGS sequence"/>
</dbReference>
<dbReference type="OrthoDB" id="2874149at2759"/>
<dbReference type="PANTHER" id="PTHR28097:SF1">
    <property type="entry name" value="PHEROMONE A FACTOR RECEPTOR"/>
    <property type="match status" value="1"/>
</dbReference>
<evidence type="ECO:0000256" key="2">
    <source>
        <dbReference type="ARBA" id="ARBA00011085"/>
    </source>
</evidence>
<feature type="transmembrane region" description="Helical" evidence="10">
    <location>
        <begin position="6"/>
        <end position="24"/>
    </location>
</feature>
<dbReference type="PANTHER" id="PTHR28097">
    <property type="entry name" value="PHEROMONE A FACTOR RECEPTOR"/>
    <property type="match status" value="1"/>
</dbReference>
<keyword evidence="6" id="KW-0297">G-protein coupled receptor</keyword>
<evidence type="ECO:0000256" key="1">
    <source>
        <dbReference type="ARBA" id="ARBA00004141"/>
    </source>
</evidence>
<evidence type="ECO:0000256" key="7">
    <source>
        <dbReference type="ARBA" id="ARBA00023136"/>
    </source>
</evidence>
<feature type="transmembrane region" description="Helical" evidence="10">
    <location>
        <begin position="31"/>
        <end position="50"/>
    </location>
</feature>
<dbReference type="InterPro" id="IPR001499">
    <property type="entry name" value="GPCR_STE3"/>
</dbReference>
<keyword evidence="9" id="KW-0807">Transducer</keyword>
<evidence type="ECO:0000313" key="11">
    <source>
        <dbReference type="EMBL" id="KAF9468421.1"/>
    </source>
</evidence>
<gene>
    <name evidence="11" type="ORF">BDZ94DRAFT_1154280</name>
</gene>
<dbReference type="GO" id="GO:0005886">
    <property type="term" value="C:plasma membrane"/>
    <property type="evidence" value="ECO:0007669"/>
    <property type="project" value="TreeGrafter"/>
</dbReference>
<dbReference type="InterPro" id="IPR001546">
    <property type="entry name" value="GPCR_Pheromne_A_rcpt"/>
</dbReference>
<dbReference type="CDD" id="cd14966">
    <property type="entry name" value="7tmD_STE3"/>
    <property type="match status" value="1"/>
</dbReference>
<evidence type="ECO:0000256" key="8">
    <source>
        <dbReference type="ARBA" id="ARBA00023170"/>
    </source>
</evidence>
<keyword evidence="7 10" id="KW-0472">Membrane</keyword>
<comment type="similarity">
    <text evidence="2">Belongs to the G-protein coupled receptor 4 family.</text>
</comment>
<dbReference type="Pfam" id="PF02076">
    <property type="entry name" value="STE3"/>
    <property type="match status" value="1"/>
</dbReference>
<dbReference type="AlphaFoldDB" id="A0A9P5YIF2"/>
<keyword evidence="4 10" id="KW-0812">Transmembrane</keyword>
<feature type="transmembrane region" description="Helical" evidence="10">
    <location>
        <begin position="110"/>
        <end position="130"/>
    </location>
</feature>
<evidence type="ECO:0000313" key="12">
    <source>
        <dbReference type="Proteomes" id="UP000807353"/>
    </source>
</evidence>
<evidence type="ECO:0000256" key="3">
    <source>
        <dbReference type="ARBA" id="ARBA00022507"/>
    </source>
</evidence>
<organism evidence="11 12">
    <name type="scientific">Collybia nuda</name>
    <dbReference type="NCBI Taxonomy" id="64659"/>
    <lineage>
        <taxon>Eukaryota</taxon>
        <taxon>Fungi</taxon>
        <taxon>Dikarya</taxon>
        <taxon>Basidiomycota</taxon>
        <taxon>Agaricomycotina</taxon>
        <taxon>Agaricomycetes</taxon>
        <taxon>Agaricomycetidae</taxon>
        <taxon>Agaricales</taxon>
        <taxon>Tricholomatineae</taxon>
        <taxon>Clitocybaceae</taxon>
        <taxon>Collybia</taxon>
    </lineage>
</organism>
<feature type="transmembrane region" description="Helical" evidence="10">
    <location>
        <begin position="150"/>
        <end position="176"/>
    </location>
</feature>
<protein>
    <submittedName>
        <fullName evidence="11">GPCR fungal pheromone mating factor</fullName>
    </submittedName>
</protein>
<dbReference type="PRINTS" id="PR00899">
    <property type="entry name" value="GPCRSTE3"/>
</dbReference>
<evidence type="ECO:0000256" key="6">
    <source>
        <dbReference type="ARBA" id="ARBA00023040"/>
    </source>
</evidence>
<keyword evidence="5 10" id="KW-1133">Transmembrane helix</keyword>
<reference evidence="11" key="1">
    <citation type="submission" date="2020-11" db="EMBL/GenBank/DDBJ databases">
        <authorList>
            <consortium name="DOE Joint Genome Institute"/>
            <person name="Ahrendt S."/>
            <person name="Riley R."/>
            <person name="Andreopoulos W."/>
            <person name="Labutti K."/>
            <person name="Pangilinan J."/>
            <person name="Ruiz-Duenas F.J."/>
            <person name="Barrasa J.M."/>
            <person name="Sanchez-Garcia M."/>
            <person name="Camarero S."/>
            <person name="Miyauchi S."/>
            <person name="Serrano A."/>
            <person name="Linde D."/>
            <person name="Babiker R."/>
            <person name="Drula E."/>
            <person name="Ayuso-Fernandez I."/>
            <person name="Pacheco R."/>
            <person name="Padilla G."/>
            <person name="Ferreira P."/>
            <person name="Barriuso J."/>
            <person name="Kellner H."/>
            <person name="Castanera R."/>
            <person name="Alfaro M."/>
            <person name="Ramirez L."/>
            <person name="Pisabarro A.G."/>
            <person name="Kuo A."/>
            <person name="Tritt A."/>
            <person name="Lipzen A."/>
            <person name="He G."/>
            <person name="Yan M."/>
            <person name="Ng V."/>
            <person name="Cullen D."/>
            <person name="Martin F."/>
            <person name="Rosso M.-N."/>
            <person name="Henrissat B."/>
            <person name="Hibbett D."/>
            <person name="Martinez A.T."/>
            <person name="Grigoriev I.V."/>
        </authorList>
    </citation>
    <scope>NUCLEOTIDE SEQUENCE</scope>
    <source>
        <strain evidence="11">CBS 247.69</strain>
    </source>
</reference>
<keyword evidence="12" id="KW-1185">Reference proteome</keyword>
<dbReference type="GO" id="GO:0004933">
    <property type="term" value="F:mating-type a-factor pheromone receptor activity"/>
    <property type="evidence" value="ECO:0007669"/>
    <property type="project" value="InterPro"/>
</dbReference>
<name>A0A9P5YIF2_9AGAR</name>
<comment type="caution">
    <text evidence="11">The sequence shown here is derived from an EMBL/GenBank/DDBJ whole genome shotgun (WGS) entry which is preliminary data.</text>
</comment>
<feature type="transmembrane region" description="Helical" evidence="10">
    <location>
        <begin position="266"/>
        <end position="285"/>
    </location>
</feature>
<evidence type="ECO:0000256" key="10">
    <source>
        <dbReference type="SAM" id="Phobius"/>
    </source>
</evidence>
<evidence type="ECO:0000256" key="5">
    <source>
        <dbReference type="ARBA" id="ARBA00022989"/>
    </source>
</evidence>
<accession>A0A9P5YIF2</accession>
<dbReference type="PRINTS" id="PR00900">
    <property type="entry name" value="PHEROMONEAR"/>
</dbReference>
<sequence length="325" mass="37139">MYPEFAPIALIAAASVLIVLPWHWRAGNVATLSLVFWLFITNLIYGVDAIVWADNVEIIIPVWCDITTKLIVGANVALPAACLCICIHLERVASVRMARTNISDKRRRQIFEALVCFGLPLLIMALHYIVQGHRYDIIESYGCRPTTYFSVAGIFIVWLPPILLSIASLVFAALALRHFMQRRVSFAAHLTTTHSALTTSRYLRLMLMSVLQMVWSLAITSYALWFTTISIPIRPWTTWDDVHSDFLRVDTFLTIFTLPKIITSFYILWWTVPASTFIFVAFFAFGRDALDEYKKCFMWFRTTVLRQTVDSKSTKGSFSSMPTLR</sequence>
<dbReference type="EMBL" id="MU150233">
    <property type="protein sequence ID" value="KAF9468421.1"/>
    <property type="molecule type" value="Genomic_DNA"/>
</dbReference>
<feature type="transmembrane region" description="Helical" evidence="10">
    <location>
        <begin position="205"/>
        <end position="225"/>
    </location>
</feature>